<dbReference type="EMBL" id="JANHOG010001219">
    <property type="protein sequence ID" value="KAJ3541126.1"/>
    <property type="molecule type" value="Genomic_DNA"/>
</dbReference>
<dbReference type="Proteomes" id="UP001148662">
    <property type="component" value="Unassembled WGS sequence"/>
</dbReference>
<keyword evidence="2" id="KW-1185">Reference proteome</keyword>
<organism evidence="1 2">
    <name type="scientific">Phlebia brevispora</name>
    <dbReference type="NCBI Taxonomy" id="194682"/>
    <lineage>
        <taxon>Eukaryota</taxon>
        <taxon>Fungi</taxon>
        <taxon>Dikarya</taxon>
        <taxon>Basidiomycota</taxon>
        <taxon>Agaricomycotina</taxon>
        <taxon>Agaricomycetes</taxon>
        <taxon>Polyporales</taxon>
        <taxon>Meruliaceae</taxon>
        <taxon>Phlebia</taxon>
    </lineage>
</organism>
<name>A0ACC1SJM1_9APHY</name>
<gene>
    <name evidence="1" type="ORF">NM688_g6130</name>
</gene>
<sequence length="239" mass="26766">MFARVSYSHLLRPTLQASFCTSTRLRMPSSDPNATNASGLKPTETKSLKERQAEPHESEIIQSIKELYTCKPSEKTYSVYAQNAVFHDPIGIANGLESIRAQFNGLVKVHLADSLSYGLCLPKVPPCLQIFPRADIPHFRVLENPTSVPKSTILIDQDVSYFRDPNASSPTKASYMTINSLLTIETNEAHKIVRHTEEWDHKHEPTSDDGFLGMLNEQRKKLTAGITEKFVSQEPPENA</sequence>
<reference evidence="1" key="1">
    <citation type="submission" date="2022-07" db="EMBL/GenBank/DDBJ databases">
        <title>Genome Sequence of Phlebia brevispora.</title>
        <authorList>
            <person name="Buettner E."/>
        </authorList>
    </citation>
    <scope>NUCLEOTIDE SEQUENCE</scope>
    <source>
        <strain evidence="1">MPL23</strain>
    </source>
</reference>
<evidence type="ECO:0000313" key="1">
    <source>
        <dbReference type="EMBL" id="KAJ3541126.1"/>
    </source>
</evidence>
<accession>A0ACC1SJM1</accession>
<comment type="caution">
    <text evidence="1">The sequence shown here is derived from an EMBL/GenBank/DDBJ whole genome shotgun (WGS) entry which is preliminary data.</text>
</comment>
<protein>
    <submittedName>
        <fullName evidence="1">Uncharacterized protein</fullName>
    </submittedName>
</protein>
<evidence type="ECO:0000313" key="2">
    <source>
        <dbReference type="Proteomes" id="UP001148662"/>
    </source>
</evidence>
<proteinExistence type="predicted"/>